<dbReference type="Gene3D" id="3.90.1290.10">
    <property type="entry name" value="Plakin repeat"/>
    <property type="match status" value="1"/>
</dbReference>
<evidence type="ECO:0000313" key="1">
    <source>
        <dbReference type="Proteomes" id="UP000095281"/>
    </source>
</evidence>
<protein>
    <submittedName>
        <fullName evidence="2">Enolase_N domain-containing protein</fullName>
    </submittedName>
</protein>
<dbReference type="Proteomes" id="UP000095281">
    <property type="component" value="Unplaced"/>
</dbReference>
<dbReference type="InterPro" id="IPR035915">
    <property type="entry name" value="Plakin_repeat_sf"/>
</dbReference>
<name>A0A1I8C1S0_MELHA</name>
<dbReference type="WBParaSite" id="MhA1_Contig989.frz3.gene3">
    <property type="protein sequence ID" value="MhA1_Contig989.frz3.gene3"/>
    <property type="gene ID" value="MhA1_Contig989.frz3.gene3"/>
</dbReference>
<reference evidence="2" key="1">
    <citation type="submission" date="2016-11" db="UniProtKB">
        <authorList>
            <consortium name="WormBaseParasite"/>
        </authorList>
    </citation>
    <scope>IDENTIFICATION</scope>
</reference>
<accession>A0A1I8C1S0</accession>
<proteinExistence type="predicted"/>
<dbReference type="SUPFAM" id="SSF75399">
    <property type="entry name" value="Plakin repeat"/>
    <property type="match status" value="1"/>
</dbReference>
<evidence type="ECO:0000313" key="2">
    <source>
        <dbReference type="WBParaSite" id="MhA1_Contig989.frz3.gene3"/>
    </source>
</evidence>
<organism evidence="1 2">
    <name type="scientific">Meloidogyne hapla</name>
    <name type="common">Root-knot nematode worm</name>
    <dbReference type="NCBI Taxonomy" id="6305"/>
    <lineage>
        <taxon>Eukaryota</taxon>
        <taxon>Metazoa</taxon>
        <taxon>Ecdysozoa</taxon>
        <taxon>Nematoda</taxon>
        <taxon>Chromadorea</taxon>
        <taxon>Rhabditida</taxon>
        <taxon>Tylenchina</taxon>
        <taxon>Tylenchomorpha</taxon>
        <taxon>Tylenchoidea</taxon>
        <taxon>Meloidogynidae</taxon>
        <taxon>Meloidogyninae</taxon>
        <taxon>Meloidogyne</taxon>
    </lineage>
</organism>
<sequence length="145" mass="15696">MDNKMGNVIRTKIVDRVNGTELKLLDAIQKNIVDDVAGTVRDTQTGKVYDFSAAIRQGLVKAIESSRAPVFEERQESTSGDAPGLLLVERKRKISTLPGPSQPKQYRLSVGDSHFGQEFSSTTAAAIFISLTATAAVVEENSCPK</sequence>
<keyword evidence="1" id="KW-1185">Reference proteome</keyword>
<dbReference type="AlphaFoldDB" id="A0A1I8C1S0"/>